<organism evidence="1 2">
    <name type="scientific">Sphaerisporangium siamense</name>
    <dbReference type="NCBI Taxonomy" id="795645"/>
    <lineage>
        <taxon>Bacteria</taxon>
        <taxon>Bacillati</taxon>
        <taxon>Actinomycetota</taxon>
        <taxon>Actinomycetes</taxon>
        <taxon>Streptosporangiales</taxon>
        <taxon>Streptosporangiaceae</taxon>
        <taxon>Sphaerisporangium</taxon>
    </lineage>
</organism>
<dbReference type="RefSeq" id="WP_184877323.1">
    <property type="nucleotide sequence ID" value="NZ_BOOV01000053.1"/>
</dbReference>
<dbReference type="EMBL" id="JACHND010000001">
    <property type="protein sequence ID" value="MBB4699643.1"/>
    <property type="molecule type" value="Genomic_DNA"/>
</dbReference>
<accession>A0A7W7D3N8</accession>
<protein>
    <submittedName>
        <fullName evidence="1">Uncharacterized protein</fullName>
    </submittedName>
</protein>
<gene>
    <name evidence="1" type="ORF">BJ982_001187</name>
</gene>
<keyword evidence="2" id="KW-1185">Reference proteome</keyword>
<evidence type="ECO:0000313" key="1">
    <source>
        <dbReference type="EMBL" id="MBB4699643.1"/>
    </source>
</evidence>
<proteinExistence type="predicted"/>
<evidence type="ECO:0000313" key="2">
    <source>
        <dbReference type="Proteomes" id="UP000542210"/>
    </source>
</evidence>
<dbReference type="Proteomes" id="UP000542210">
    <property type="component" value="Unassembled WGS sequence"/>
</dbReference>
<sequence length="83" mass="8609">MNDQHTWMKNAGDALVSAIGGVTGAVADPKGGLRRLRSSLASPRNSLVGGGIALAYVLGRRRARRTASRRPVAAGERTLGGRA</sequence>
<dbReference type="AlphaFoldDB" id="A0A7W7D3N8"/>
<reference evidence="1 2" key="1">
    <citation type="submission" date="2020-08" db="EMBL/GenBank/DDBJ databases">
        <title>Sequencing the genomes of 1000 actinobacteria strains.</title>
        <authorList>
            <person name="Klenk H.-P."/>
        </authorList>
    </citation>
    <scope>NUCLEOTIDE SEQUENCE [LARGE SCALE GENOMIC DNA]</scope>
    <source>
        <strain evidence="1 2">DSM 45784</strain>
    </source>
</reference>
<name>A0A7W7D3N8_9ACTN</name>
<comment type="caution">
    <text evidence="1">The sequence shown here is derived from an EMBL/GenBank/DDBJ whole genome shotgun (WGS) entry which is preliminary data.</text>
</comment>